<dbReference type="InterPro" id="IPR006675">
    <property type="entry name" value="HDIG_dom"/>
</dbReference>
<dbReference type="STRING" id="51511.ENSCSAVP00000006191"/>
<reference evidence="2" key="2">
    <citation type="submission" date="2025-08" db="UniProtKB">
        <authorList>
            <consortium name="Ensembl"/>
        </authorList>
    </citation>
    <scope>IDENTIFICATION</scope>
</reference>
<evidence type="ECO:0000313" key="3">
    <source>
        <dbReference type="Proteomes" id="UP000007875"/>
    </source>
</evidence>
<dbReference type="PANTHER" id="PTHR40202">
    <property type="match status" value="1"/>
</dbReference>
<evidence type="ECO:0000259" key="1">
    <source>
        <dbReference type="Pfam" id="PF01966"/>
    </source>
</evidence>
<dbReference type="InterPro" id="IPR052567">
    <property type="entry name" value="OP_Dioxygenase"/>
</dbReference>
<name>H2YLI9_CIOSA</name>
<dbReference type="HOGENOM" id="CLU_091985_0_1_1"/>
<dbReference type="eggNOG" id="ENOG502RZKR">
    <property type="taxonomic scope" value="Eukaryota"/>
</dbReference>
<dbReference type="SUPFAM" id="SSF109604">
    <property type="entry name" value="HD-domain/PDEase-like"/>
    <property type="match status" value="1"/>
</dbReference>
<dbReference type="Ensembl" id="ENSCSAVT00000006269.1">
    <property type="protein sequence ID" value="ENSCSAVP00000006191.1"/>
    <property type="gene ID" value="ENSCSAVG00000003695.1"/>
</dbReference>
<feature type="domain" description="HD" evidence="1">
    <location>
        <begin position="31"/>
        <end position="108"/>
    </location>
</feature>
<keyword evidence="3" id="KW-1185">Reference proteome</keyword>
<sequence length="185" mass="20909">MQIKDNIDEIFALYERFGAAKYDGEEVTQLQHALQCAQLAESEKASTATILGAFLHDIGHLLQGEGVQLLAGGLGTQRHDVIGAEYLSKRGFPKDVTDFAGGHVNAKRYLVFKDAGYYERLSDCSKLTLIQQGGAMESNEAEEFEKNPRCRHILRMRHWDEQAKVVDKVTPSMEYYKRMCVDYLT</sequence>
<protein>
    <recommendedName>
        <fullName evidence="1">HD domain-containing protein</fullName>
    </recommendedName>
</protein>
<accession>H2YLI9</accession>
<dbReference type="PANTHER" id="PTHR40202:SF1">
    <property type="entry name" value="HD DOMAIN-CONTAINING PROTEIN"/>
    <property type="match status" value="1"/>
</dbReference>
<dbReference type="OMA" id="KMTLVHQ"/>
<dbReference type="Gene3D" id="1.10.3210.10">
    <property type="entry name" value="Hypothetical protein af1432"/>
    <property type="match status" value="1"/>
</dbReference>
<reference evidence="3" key="1">
    <citation type="submission" date="2003-08" db="EMBL/GenBank/DDBJ databases">
        <authorList>
            <person name="Birren B."/>
            <person name="Nusbaum C."/>
            <person name="Abebe A."/>
            <person name="Abouelleil A."/>
            <person name="Adekoya E."/>
            <person name="Ait-zahra M."/>
            <person name="Allen N."/>
            <person name="Allen T."/>
            <person name="An P."/>
            <person name="Anderson M."/>
            <person name="Anderson S."/>
            <person name="Arachchi H."/>
            <person name="Armbruster J."/>
            <person name="Bachantsang P."/>
            <person name="Baldwin J."/>
            <person name="Barry A."/>
            <person name="Bayul T."/>
            <person name="Blitshsteyn B."/>
            <person name="Bloom T."/>
            <person name="Blye J."/>
            <person name="Boguslavskiy L."/>
            <person name="Borowsky M."/>
            <person name="Boukhgalter B."/>
            <person name="Brunache A."/>
            <person name="Butler J."/>
            <person name="Calixte N."/>
            <person name="Calvo S."/>
            <person name="Camarata J."/>
            <person name="Campo K."/>
            <person name="Chang J."/>
            <person name="Cheshatsang Y."/>
            <person name="Citroen M."/>
            <person name="Collymore A."/>
            <person name="Considine T."/>
            <person name="Cook A."/>
            <person name="Cooke P."/>
            <person name="Corum B."/>
            <person name="Cuomo C."/>
            <person name="David R."/>
            <person name="Dawoe T."/>
            <person name="Degray S."/>
            <person name="Dodge S."/>
            <person name="Dooley K."/>
            <person name="Dorje P."/>
            <person name="Dorjee K."/>
            <person name="Dorris L."/>
            <person name="Duffey N."/>
            <person name="Dupes A."/>
            <person name="Elkins T."/>
            <person name="Engels R."/>
            <person name="Erickson J."/>
            <person name="Farina A."/>
            <person name="Faro S."/>
            <person name="Ferreira P."/>
            <person name="Fischer H."/>
            <person name="Fitzgerald M."/>
            <person name="Foley K."/>
            <person name="Gage D."/>
            <person name="Galagan J."/>
            <person name="Gearin G."/>
            <person name="Gnerre S."/>
            <person name="Gnirke A."/>
            <person name="Goyette A."/>
            <person name="Graham J."/>
            <person name="Grandbois E."/>
            <person name="Gyaltsen K."/>
            <person name="Hafez N."/>
            <person name="Hagopian D."/>
            <person name="Hagos B."/>
            <person name="Hall J."/>
            <person name="Hatcher B."/>
            <person name="Heller A."/>
            <person name="Higgins H."/>
            <person name="Honan T."/>
            <person name="Horn A."/>
            <person name="Houde N."/>
            <person name="Hughes L."/>
            <person name="Hulme W."/>
            <person name="Husby E."/>
            <person name="Iliev I."/>
            <person name="Jaffe D."/>
            <person name="Jones C."/>
            <person name="Kamal M."/>
            <person name="Kamat A."/>
            <person name="Kamvysselis M."/>
            <person name="Karlsson E."/>
            <person name="Kells C."/>
            <person name="Kieu A."/>
            <person name="Kisner P."/>
            <person name="Kodira C."/>
            <person name="Kulbokas E."/>
            <person name="Labutti K."/>
            <person name="Lama D."/>
            <person name="Landers T."/>
            <person name="Leger J."/>
            <person name="Levine S."/>
            <person name="Lewis D."/>
            <person name="Lewis T."/>
            <person name="Lindblad-toh K."/>
            <person name="Liu X."/>
            <person name="Lokyitsang T."/>
            <person name="Lokyitsang Y."/>
            <person name="Lucien O."/>
            <person name="Lui A."/>
            <person name="Ma L.J."/>
            <person name="Mabbitt R."/>
            <person name="Macdonald J."/>
            <person name="Maclean C."/>
            <person name="Major J."/>
            <person name="Manning J."/>
            <person name="Marabella R."/>
            <person name="Maru K."/>
            <person name="Matthews C."/>
            <person name="Mauceli E."/>
            <person name="Mccarthy M."/>
            <person name="Mcdonough S."/>
            <person name="Mcghee T."/>
            <person name="Meldrim J."/>
            <person name="Meneus L."/>
            <person name="Mesirov J."/>
            <person name="Mihalev A."/>
            <person name="Mihova T."/>
            <person name="Mikkelsen T."/>
            <person name="Mlenga V."/>
            <person name="Moru K."/>
            <person name="Mozes J."/>
            <person name="Mulrain L."/>
            <person name="Munson G."/>
            <person name="Naylor J."/>
            <person name="Newes C."/>
            <person name="Nguyen C."/>
            <person name="Nguyen N."/>
            <person name="Nguyen T."/>
            <person name="Nicol R."/>
            <person name="Nielsen C."/>
            <person name="Nizzari M."/>
            <person name="Norbu C."/>
            <person name="Norbu N."/>
            <person name="O'donnell P."/>
            <person name="Okoawo O."/>
            <person name="O'leary S."/>
            <person name="Omotosho B."/>
            <person name="O'neill K."/>
            <person name="Osman S."/>
            <person name="Parker S."/>
            <person name="Perrin D."/>
            <person name="Phunkhang P."/>
            <person name="Piqani B."/>
            <person name="Purcell S."/>
            <person name="Rachupka T."/>
            <person name="Ramasamy U."/>
            <person name="Rameau R."/>
            <person name="Ray V."/>
            <person name="Raymond C."/>
            <person name="Retta R."/>
            <person name="Richardson S."/>
            <person name="Rise C."/>
            <person name="Rodriguez J."/>
            <person name="Rogers J."/>
            <person name="Rogov P."/>
            <person name="Rutman M."/>
            <person name="Schupbach R."/>
            <person name="Seaman C."/>
            <person name="Settipalli S."/>
            <person name="Sharpe T."/>
            <person name="Sheridan J."/>
            <person name="Sherpa N."/>
            <person name="Shi J."/>
            <person name="Smirnov S."/>
            <person name="Smith C."/>
            <person name="Sougnez C."/>
            <person name="Spencer B."/>
            <person name="Stalker J."/>
            <person name="Stange-thomann N."/>
            <person name="Stavropoulos S."/>
            <person name="Stetson K."/>
            <person name="Stone C."/>
            <person name="Stone S."/>
            <person name="Stubbs M."/>
            <person name="Talamas J."/>
            <person name="Tchuinga P."/>
            <person name="Tenzing P."/>
            <person name="Tesfaye S."/>
            <person name="Theodore J."/>
            <person name="Thoulutsang Y."/>
            <person name="Topham K."/>
            <person name="Towey S."/>
            <person name="Tsamla T."/>
            <person name="Tsomo N."/>
            <person name="Vallee D."/>
            <person name="Vassiliev H."/>
            <person name="Venkataraman V."/>
            <person name="Vinson J."/>
            <person name="Vo A."/>
            <person name="Wade C."/>
            <person name="Wang S."/>
            <person name="Wangchuk T."/>
            <person name="Wangdi T."/>
            <person name="Whittaker C."/>
            <person name="Wilkinson J."/>
            <person name="Wu Y."/>
            <person name="Wyman D."/>
            <person name="Yadav S."/>
            <person name="Yang S."/>
            <person name="Yang X."/>
            <person name="Yeager S."/>
            <person name="Yee E."/>
            <person name="Young G."/>
            <person name="Zainoun J."/>
            <person name="Zembeck L."/>
            <person name="Zimmer A."/>
            <person name="Zody M."/>
            <person name="Lander E."/>
        </authorList>
    </citation>
    <scope>NUCLEOTIDE SEQUENCE [LARGE SCALE GENOMIC DNA]</scope>
</reference>
<dbReference type="Proteomes" id="UP000007875">
    <property type="component" value="Unassembled WGS sequence"/>
</dbReference>
<dbReference type="AlphaFoldDB" id="H2YLI9"/>
<dbReference type="InterPro" id="IPR003607">
    <property type="entry name" value="HD/PDEase_dom"/>
</dbReference>
<organism evidence="2 3">
    <name type="scientific">Ciona savignyi</name>
    <name type="common">Pacific transparent sea squirt</name>
    <dbReference type="NCBI Taxonomy" id="51511"/>
    <lineage>
        <taxon>Eukaryota</taxon>
        <taxon>Metazoa</taxon>
        <taxon>Chordata</taxon>
        <taxon>Tunicata</taxon>
        <taxon>Ascidiacea</taxon>
        <taxon>Phlebobranchia</taxon>
        <taxon>Cionidae</taxon>
        <taxon>Ciona</taxon>
    </lineage>
</organism>
<dbReference type="InParanoid" id="H2YLI9"/>
<reference evidence="2" key="3">
    <citation type="submission" date="2025-09" db="UniProtKB">
        <authorList>
            <consortium name="Ensembl"/>
        </authorList>
    </citation>
    <scope>IDENTIFICATION</scope>
</reference>
<evidence type="ECO:0000313" key="2">
    <source>
        <dbReference type="Ensembl" id="ENSCSAVP00000006191.1"/>
    </source>
</evidence>
<dbReference type="Pfam" id="PF01966">
    <property type="entry name" value="HD"/>
    <property type="match status" value="1"/>
</dbReference>
<dbReference type="CDD" id="cd00077">
    <property type="entry name" value="HDc"/>
    <property type="match status" value="1"/>
</dbReference>
<dbReference type="InterPro" id="IPR006674">
    <property type="entry name" value="HD_domain"/>
</dbReference>
<proteinExistence type="predicted"/>
<dbReference type="NCBIfam" id="TIGR00277">
    <property type="entry name" value="HDIG"/>
    <property type="match status" value="1"/>
</dbReference>